<dbReference type="OrthoDB" id="9993460at2759"/>
<keyword evidence="2" id="KW-1185">Reference proteome</keyword>
<sequence>MSNRKWGINNDRVKGSYIDHFECLVCERLHEDLNRLNKGQVRVTRKANKNHYGCPEPYTFSEDGVLLNEKNNSNYLTSSFMTSYELGYIQQKLFFEKYYSKNLFNFSHKSFEWESLRFHRDHFMKNREKFDLK</sequence>
<gene>
    <name evidence="1" type="ORF">OXX778_LOCUS17942</name>
</gene>
<dbReference type="AlphaFoldDB" id="A0A814J348"/>
<evidence type="ECO:0000313" key="1">
    <source>
        <dbReference type="EMBL" id="CAF1032558.1"/>
    </source>
</evidence>
<proteinExistence type="predicted"/>
<organism evidence="1 2">
    <name type="scientific">Brachionus calyciflorus</name>
    <dbReference type="NCBI Taxonomy" id="104777"/>
    <lineage>
        <taxon>Eukaryota</taxon>
        <taxon>Metazoa</taxon>
        <taxon>Spiralia</taxon>
        <taxon>Gnathifera</taxon>
        <taxon>Rotifera</taxon>
        <taxon>Eurotatoria</taxon>
        <taxon>Monogononta</taxon>
        <taxon>Pseudotrocha</taxon>
        <taxon>Ploima</taxon>
        <taxon>Brachionidae</taxon>
        <taxon>Brachionus</taxon>
    </lineage>
</organism>
<evidence type="ECO:0000313" key="2">
    <source>
        <dbReference type="Proteomes" id="UP000663879"/>
    </source>
</evidence>
<reference evidence="1" key="1">
    <citation type="submission" date="2021-02" db="EMBL/GenBank/DDBJ databases">
        <authorList>
            <person name="Nowell W R."/>
        </authorList>
    </citation>
    <scope>NUCLEOTIDE SEQUENCE</scope>
    <source>
        <strain evidence="1">Ploen Becks lab</strain>
    </source>
</reference>
<name>A0A814J348_9BILA</name>
<accession>A0A814J348</accession>
<comment type="caution">
    <text evidence="1">The sequence shown here is derived from an EMBL/GenBank/DDBJ whole genome shotgun (WGS) entry which is preliminary data.</text>
</comment>
<dbReference type="EMBL" id="CAJNOC010004755">
    <property type="protein sequence ID" value="CAF1032558.1"/>
    <property type="molecule type" value="Genomic_DNA"/>
</dbReference>
<protein>
    <submittedName>
        <fullName evidence="1">Uncharacterized protein</fullName>
    </submittedName>
</protein>
<dbReference type="Proteomes" id="UP000663879">
    <property type="component" value="Unassembled WGS sequence"/>
</dbReference>